<name>A0A7S1BIU4_9STRA</name>
<evidence type="ECO:0000313" key="1">
    <source>
        <dbReference type="EMBL" id="CAD8888859.1"/>
    </source>
</evidence>
<reference evidence="1" key="1">
    <citation type="submission" date="2021-01" db="EMBL/GenBank/DDBJ databases">
        <authorList>
            <person name="Corre E."/>
            <person name="Pelletier E."/>
            <person name="Niang G."/>
            <person name="Scheremetjew M."/>
            <person name="Finn R."/>
            <person name="Kale V."/>
            <person name="Holt S."/>
            <person name="Cochrane G."/>
            <person name="Meng A."/>
            <person name="Brown T."/>
            <person name="Cohen L."/>
        </authorList>
    </citation>
    <scope>NUCLEOTIDE SEQUENCE</scope>
    <source>
        <strain evidence="1">308</strain>
    </source>
</reference>
<dbReference type="AlphaFoldDB" id="A0A7S1BIU4"/>
<accession>A0A7S1BIU4</accession>
<dbReference type="EMBL" id="HBFR01022367">
    <property type="protein sequence ID" value="CAD8888859.1"/>
    <property type="molecule type" value="Transcribed_RNA"/>
</dbReference>
<protein>
    <submittedName>
        <fullName evidence="1">Uncharacterized protein</fullName>
    </submittedName>
</protein>
<proteinExistence type="predicted"/>
<organism evidence="1">
    <name type="scientific">Corethron hystrix</name>
    <dbReference type="NCBI Taxonomy" id="216773"/>
    <lineage>
        <taxon>Eukaryota</taxon>
        <taxon>Sar</taxon>
        <taxon>Stramenopiles</taxon>
        <taxon>Ochrophyta</taxon>
        <taxon>Bacillariophyta</taxon>
        <taxon>Coscinodiscophyceae</taxon>
        <taxon>Corethrophycidae</taxon>
        <taxon>Corethrales</taxon>
        <taxon>Corethraceae</taxon>
        <taxon>Corethron</taxon>
    </lineage>
</organism>
<gene>
    <name evidence="1" type="ORF">CHYS00102_LOCUS16059</name>
</gene>
<sequence length="208" mass="24308">MNVVPDEQMPDRYKVYSLIINEWRKKVKLEDKMLERTERMLVHGDALYALARNAREAEDITCGRGEAPLSPLSATQRLAADLHYDNRFEYSYGEESDEVRKRREGRHTYHDLYMAVISHCKVHNHSIVREEAIRLSMEVMERFVAGSKYYEPVDNAELYLNLMQCVGNCVANRSERINILKHVCATAQTCPHTDMKILDNYIKHNPEF</sequence>